<accession>A0A8F5RB15</accession>
<reference evidence="2" key="1">
    <citation type="submission" date="2021-04" db="EMBL/GenBank/DDBJ databases">
        <title>Genomes of microviruses identified in yellow-bellied marmot fecal samples.</title>
        <authorList>
            <person name="Varsani A."/>
            <person name="Kraberger S."/>
            <person name="Chatterjee A."/>
            <person name="Richet C."/>
            <person name="Fontenele R.S."/>
            <person name="Schmidlin K."/>
            <person name="Blumstein D.T."/>
        </authorList>
    </citation>
    <scope>NUCLEOTIDE SEQUENCE</scope>
    <source>
        <strain evidence="2">Mar48</strain>
    </source>
</reference>
<evidence type="ECO:0000256" key="1">
    <source>
        <dbReference type="SAM" id="MobiDB-lite"/>
    </source>
</evidence>
<evidence type="ECO:0000313" key="2">
    <source>
        <dbReference type="EMBL" id="QXN75235.1"/>
    </source>
</evidence>
<proteinExistence type="predicted"/>
<dbReference type="EMBL" id="MZ089794">
    <property type="protein sequence ID" value="QXN75235.1"/>
    <property type="molecule type" value="Genomic_DNA"/>
</dbReference>
<sequence>MNSLLIYYLMYDPYGVSAMAELNSAINNLTSAVGASNTQKKQHENNKEMLSLEQQFQLMLWDKAMQYQTPSNEILRLQQAGVNPALAFSNAGAAAAPVPNVPHGNSSSVVQPPHLDNPSLAGASAAAAAAQIQNQTELTASQVELNTANAAKARADAGLIGNQSDLTAVQADIARVTKPLIMGNAVLDNALKGFEFALFGNKVTRDTIYTGYYPGFVSADLDLKERQIDIARKKYDWYSTTIDYIEKKGYIIPQQARLLHLQGDALLGKAVISEIEGFLLKDAKDKNLPLYKDFVESVKQKYANLLQDAYREAKSIANETAFEDQHGLDSRNVVRWDLPSRQATGQTIVNWSNGLGMVSEAVQFVATRGASAATKQKLDKLEKVNDIIRKYESSRDKRFQTGPFFDNDYPGGTEYTPFD</sequence>
<name>A0A8F5RB15_9VIRU</name>
<organism evidence="2">
    <name type="scientific">Microvirus mar48</name>
    <dbReference type="NCBI Taxonomy" id="2851183"/>
    <lineage>
        <taxon>Viruses</taxon>
        <taxon>Monodnaviria</taxon>
        <taxon>Sangervirae</taxon>
        <taxon>Phixviricota</taxon>
        <taxon>Malgrandaviricetes</taxon>
        <taxon>Petitvirales</taxon>
        <taxon>Microviridae</taxon>
    </lineage>
</organism>
<protein>
    <submittedName>
        <fullName evidence="2">DNA pilot protein</fullName>
    </submittedName>
</protein>
<feature type="region of interest" description="Disordered" evidence="1">
    <location>
        <begin position="103"/>
        <end position="122"/>
    </location>
</feature>